<evidence type="ECO:0000256" key="1">
    <source>
        <dbReference type="ARBA" id="ARBA00001947"/>
    </source>
</evidence>
<evidence type="ECO:0000256" key="9">
    <source>
        <dbReference type="ARBA" id="ARBA00022833"/>
    </source>
</evidence>
<name>A0A0F3QEC6_RICBE</name>
<keyword evidence="6 12" id="KW-0441">Lipid A biosynthesis</keyword>
<comment type="similarity">
    <text evidence="12">Belongs to the LpxC family.</text>
</comment>
<comment type="caution">
    <text evidence="13">The sequence shown here is derived from an EMBL/GenBank/DDBJ whole genome shotgun (WGS) entry which is preliminary data.</text>
</comment>
<evidence type="ECO:0000313" key="14">
    <source>
        <dbReference type="Proteomes" id="UP000033661"/>
    </source>
</evidence>
<dbReference type="InterPro" id="IPR004463">
    <property type="entry name" value="UDP-acyl_GlcNac_deAcase"/>
</dbReference>
<dbReference type="PANTHER" id="PTHR33694">
    <property type="entry name" value="UDP-3-O-ACYL-N-ACETYLGLUCOSAMINE DEACETYLASE 1, MITOCHONDRIAL-RELATED"/>
    <property type="match status" value="1"/>
</dbReference>
<dbReference type="RefSeq" id="WP_011477616.1">
    <property type="nucleotide sequence ID" value="NZ_LAOI01000001.1"/>
</dbReference>
<dbReference type="InterPro" id="IPR011334">
    <property type="entry name" value="UDP-acyl_GlcNac_deAcase_C"/>
</dbReference>
<accession>A0A0F3QEC6</accession>
<feature type="binding site" evidence="12">
    <location>
        <position position="240"/>
    </location>
    <ligand>
        <name>Zn(2+)</name>
        <dbReference type="ChEBI" id="CHEBI:29105"/>
    </ligand>
</feature>
<evidence type="ECO:0000256" key="12">
    <source>
        <dbReference type="HAMAP-Rule" id="MF_00388"/>
    </source>
</evidence>
<evidence type="ECO:0000256" key="7">
    <source>
        <dbReference type="ARBA" id="ARBA00022723"/>
    </source>
</evidence>
<feature type="active site" description="Proton donor" evidence="12">
    <location>
        <position position="263"/>
    </location>
</feature>
<evidence type="ECO:0000256" key="4">
    <source>
        <dbReference type="ARBA" id="ARBA00012745"/>
    </source>
</evidence>
<comment type="pathway">
    <text evidence="3 12">Glycolipid biosynthesis; lipid IV(A) biosynthesis; lipid IV(A) from (3R)-3-hydroxytetradecanoyl-[acyl-carrier-protein] and UDP-N-acetyl-alpha-D-glucosamine: step 2/6.</text>
</comment>
<feature type="binding site" evidence="12">
    <location>
        <position position="236"/>
    </location>
    <ligand>
        <name>Zn(2+)</name>
        <dbReference type="ChEBI" id="CHEBI:29105"/>
    </ligand>
</feature>
<evidence type="ECO:0000256" key="8">
    <source>
        <dbReference type="ARBA" id="ARBA00022801"/>
    </source>
</evidence>
<keyword evidence="5 12" id="KW-0444">Lipid biosynthesis</keyword>
<feature type="binding site" evidence="12">
    <location>
        <position position="79"/>
    </location>
    <ligand>
        <name>Zn(2+)</name>
        <dbReference type="ChEBI" id="CHEBI:29105"/>
    </ligand>
</feature>
<evidence type="ECO:0000256" key="6">
    <source>
        <dbReference type="ARBA" id="ARBA00022556"/>
    </source>
</evidence>
<evidence type="ECO:0000256" key="10">
    <source>
        <dbReference type="ARBA" id="ARBA00023098"/>
    </source>
</evidence>
<dbReference type="GO" id="GO:0103117">
    <property type="term" value="F:UDP-3-O-acyl-N-acetylglucosamine deacetylase activity"/>
    <property type="evidence" value="ECO:0007669"/>
    <property type="project" value="UniProtKB-UniRule"/>
</dbReference>
<dbReference type="Gene3D" id="3.30.1700.10">
    <property type="entry name" value="lpxc deacetylase, domain 2"/>
    <property type="match status" value="1"/>
</dbReference>
<dbReference type="Pfam" id="PF03331">
    <property type="entry name" value="LpxC"/>
    <property type="match status" value="1"/>
</dbReference>
<dbReference type="Gene3D" id="3.30.230.20">
    <property type="entry name" value="lpxc deacetylase, domain 1"/>
    <property type="match status" value="1"/>
</dbReference>
<dbReference type="GO" id="GO:0046872">
    <property type="term" value="F:metal ion binding"/>
    <property type="evidence" value="ECO:0007669"/>
    <property type="project" value="UniProtKB-KW"/>
</dbReference>
<keyword evidence="7 12" id="KW-0479">Metal-binding</keyword>
<comment type="cofactor">
    <cofactor evidence="1 12">
        <name>Zn(2+)</name>
        <dbReference type="ChEBI" id="CHEBI:29105"/>
    </cofactor>
</comment>
<evidence type="ECO:0000256" key="5">
    <source>
        <dbReference type="ARBA" id="ARBA00022516"/>
    </source>
</evidence>
<sequence>MQQITLSKPVSCYGIGVHSGKRTQLTIEPAKENTGIIFIRTDISSENNYIEAKYFNVSDTLLSTTISNSNKIQVSTIEHIMAALWGCGIDNAVIKIDGPEVPIMDGSSKPFVFMIECAGKKLQNAPKKYLKILKEVTATHKDCELTCTPSDHMKIDLTIDFNSKAIGRQNLVFSKQESFNNNIADARTFGFTKDGDYLQSKGLALGVSFENTIAIDDQDKVLNPDGLRYQDEFVRHKLLDLFGDLYTSGNNIVSSINGYKTSHALNNELLQRIFSDNTSHKFVTASEI</sequence>
<keyword evidence="8 12" id="KW-0378">Hydrolase</keyword>
<dbReference type="GO" id="GO:0016020">
    <property type="term" value="C:membrane"/>
    <property type="evidence" value="ECO:0007669"/>
    <property type="project" value="GOC"/>
</dbReference>
<keyword evidence="10 12" id="KW-0443">Lipid metabolism</keyword>
<dbReference type="HAMAP" id="MF_00388">
    <property type="entry name" value="LpxC"/>
    <property type="match status" value="1"/>
</dbReference>
<dbReference type="Proteomes" id="UP000033661">
    <property type="component" value="Unassembled WGS sequence"/>
</dbReference>
<dbReference type="GO" id="GO:0009245">
    <property type="term" value="P:lipid A biosynthetic process"/>
    <property type="evidence" value="ECO:0007669"/>
    <property type="project" value="UniProtKB-UniRule"/>
</dbReference>
<dbReference type="SMR" id="A0A0F3QEC6"/>
<keyword evidence="9 12" id="KW-0862">Zinc</keyword>
<dbReference type="PATRIC" id="fig|1359193.3.peg.744"/>
<comment type="catalytic activity">
    <reaction evidence="11 12">
        <text>a UDP-3-O-[(3R)-3-hydroxyacyl]-N-acetyl-alpha-D-glucosamine + H2O = a UDP-3-O-[(3R)-3-hydroxyacyl]-alpha-D-glucosamine + acetate</text>
        <dbReference type="Rhea" id="RHEA:67816"/>
        <dbReference type="ChEBI" id="CHEBI:15377"/>
        <dbReference type="ChEBI" id="CHEBI:30089"/>
        <dbReference type="ChEBI" id="CHEBI:137740"/>
        <dbReference type="ChEBI" id="CHEBI:173225"/>
        <dbReference type="EC" id="3.5.1.108"/>
    </reaction>
</comment>
<dbReference type="EMBL" id="LAOI01000001">
    <property type="protein sequence ID" value="KJV89784.1"/>
    <property type="molecule type" value="Genomic_DNA"/>
</dbReference>
<proteinExistence type="inferred from homology"/>
<evidence type="ECO:0000256" key="2">
    <source>
        <dbReference type="ARBA" id="ARBA00002923"/>
    </source>
</evidence>
<dbReference type="SUPFAM" id="SSF54211">
    <property type="entry name" value="Ribosomal protein S5 domain 2-like"/>
    <property type="match status" value="2"/>
</dbReference>
<dbReference type="PANTHER" id="PTHR33694:SF1">
    <property type="entry name" value="UDP-3-O-ACYL-N-ACETYLGLUCOSAMINE DEACETYLASE 1, MITOCHONDRIAL-RELATED"/>
    <property type="match status" value="1"/>
</dbReference>
<organism evidence="13 14">
    <name type="scientific">Rickettsia bellii str. RML An4</name>
    <dbReference type="NCBI Taxonomy" id="1359193"/>
    <lineage>
        <taxon>Bacteria</taxon>
        <taxon>Pseudomonadati</taxon>
        <taxon>Pseudomonadota</taxon>
        <taxon>Alphaproteobacteria</taxon>
        <taxon>Rickettsiales</taxon>
        <taxon>Rickettsiaceae</taxon>
        <taxon>Rickettsieae</taxon>
        <taxon>Rickettsia</taxon>
        <taxon>belli group</taxon>
    </lineage>
</organism>
<dbReference type="InterPro" id="IPR020568">
    <property type="entry name" value="Ribosomal_Su5_D2-typ_SF"/>
</dbReference>
<dbReference type="EC" id="3.5.1.108" evidence="4 12"/>
<evidence type="ECO:0000256" key="11">
    <source>
        <dbReference type="ARBA" id="ARBA00024535"/>
    </source>
</evidence>
<reference evidence="13 14" key="1">
    <citation type="submission" date="2015-02" db="EMBL/GenBank/DDBJ databases">
        <title>Genome Sequencing of Rickettsiales.</title>
        <authorList>
            <person name="Daugherty S.C."/>
            <person name="Su Q."/>
            <person name="Abolude K."/>
            <person name="Beier-Sexton M."/>
            <person name="Carlyon J.A."/>
            <person name="Carter R."/>
            <person name="Day N.P."/>
            <person name="Dumler S.J."/>
            <person name="Dyachenko V."/>
            <person name="Godinez A."/>
            <person name="Kurtti T.J."/>
            <person name="Lichay M."/>
            <person name="Mullins K.E."/>
            <person name="Ott S."/>
            <person name="Pappas-Brown V."/>
            <person name="Paris D.H."/>
            <person name="Patel P."/>
            <person name="Richards A.L."/>
            <person name="Sadzewicz L."/>
            <person name="Sears K."/>
            <person name="Seidman D."/>
            <person name="Sengamalay N."/>
            <person name="Stenos J."/>
            <person name="Tallon L.J."/>
            <person name="Vincent G."/>
            <person name="Fraser C.M."/>
            <person name="Munderloh U."/>
            <person name="Dunning-Hotopp J.C."/>
        </authorList>
    </citation>
    <scope>NUCLEOTIDE SEQUENCE [LARGE SCALE GENOMIC DNA]</scope>
    <source>
        <strain evidence="13 14">RML An4</strain>
    </source>
</reference>
<dbReference type="InterPro" id="IPR015870">
    <property type="entry name" value="UDP-acyl_N-AcGlcN_deAcase_N"/>
</dbReference>
<keyword evidence="14" id="KW-1185">Reference proteome</keyword>
<evidence type="ECO:0000256" key="3">
    <source>
        <dbReference type="ARBA" id="ARBA00005002"/>
    </source>
</evidence>
<dbReference type="UniPathway" id="UPA00359">
    <property type="reaction ID" value="UER00478"/>
</dbReference>
<dbReference type="NCBIfam" id="TIGR00325">
    <property type="entry name" value="lpxC"/>
    <property type="match status" value="1"/>
</dbReference>
<gene>
    <name evidence="12 13" type="primary">lpxC</name>
    <name evidence="13" type="ORF">RBEAN4_0769</name>
</gene>
<comment type="function">
    <text evidence="2 12">Catalyzes the hydrolysis of UDP-3-O-myristoyl-N-acetylglucosamine to form UDP-3-O-myristoylglucosamine and acetate, the committed step in lipid A biosynthesis.</text>
</comment>
<evidence type="ECO:0000313" key="13">
    <source>
        <dbReference type="EMBL" id="KJV89784.1"/>
    </source>
</evidence>
<dbReference type="AlphaFoldDB" id="A0A0F3QEC6"/>
<protein>
    <recommendedName>
        <fullName evidence="4 12">UDP-3-O-acyl-N-acetylglucosamine deacetylase</fullName>
        <shortName evidence="12">UDP-3-O-acyl-GlcNAc deacetylase</shortName>
        <ecNumber evidence="4 12">3.5.1.108</ecNumber>
    </recommendedName>
    <alternativeName>
        <fullName evidence="12">UDP-3-O-[R-3-hydroxymyristoyl]-N-acetylglucosamine deacetylase</fullName>
    </alternativeName>
</protein>